<gene>
    <name evidence="14" type="primary">ispDF</name>
    <name evidence="16" type="ORF">J0X12_15165</name>
</gene>
<dbReference type="InterPro" id="IPR001228">
    <property type="entry name" value="IspD"/>
</dbReference>
<feature type="domain" description="2-C-methyl-D-erythritol 2,4-cyclodiphosphate synthase" evidence="15">
    <location>
        <begin position="227"/>
        <end position="379"/>
    </location>
</feature>
<feature type="binding site" evidence="14">
    <location>
        <position position="267"/>
    </location>
    <ligand>
        <name>a divalent metal cation</name>
        <dbReference type="ChEBI" id="CHEBI:60240"/>
    </ligand>
</feature>
<feature type="binding site" evidence="14">
    <location>
        <begin position="357"/>
        <end position="360"/>
    </location>
    <ligand>
        <name>4-CDP-2-C-methyl-D-erythritol 2-phosphate</name>
        <dbReference type="ChEBI" id="CHEBI:57919"/>
    </ligand>
</feature>
<comment type="cofactor">
    <cofactor evidence="3 14">
        <name>a divalent metal cation</name>
        <dbReference type="ChEBI" id="CHEBI:60240"/>
    </cofactor>
</comment>
<dbReference type="EC" id="2.7.7.60" evidence="14"/>
<keyword evidence="13 14" id="KW-0511">Multifunctional enzyme</keyword>
<feature type="site" description="Positions MEP for the nucleophilic attack" evidence="14">
    <location>
        <position position="205"/>
    </location>
</feature>
<dbReference type="SUPFAM" id="SSF69765">
    <property type="entry name" value="IpsF-like"/>
    <property type="match status" value="1"/>
</dbReference>
<dbReference type="NCBIfam" id="TIGR00151">
    <property type="entry name" value="ispF"/>
    <property type="match status" value="1"/>
</dbReference>
<comment type="catalytic activity">
    <reaction evidence="1 14">
        <text>4-CDP-2-C-methyl-D-erythritol 2-phosphate = 2-C-methyl-D-erythritol 2,4-cyclic diphosphate + CMP</text>
        <dbReference type="Rhea" id="RHEA:23864"/>
        <dbReference type="ChEBI" id="CHEBI:57919"/>
        <dbReference type="ChEBI" id="CHEBI:58483"/>
        <dbReference type="ChEBI" id="CHEBI:60377"/>
        <dbReference type="EC" id="4.6.1.12"/>
    </reaction>
</comment>
<feature type="binding site" evidence="14">
    <location>
        <position position="364"/>
    </location>
    <ligand>
        <name>4-CDP-2-C-methyl-D-erythritol 2-phosphate</name>
        <dbReference type="ChEBI" id="CHEBI:57919"/>
    </ligand>
</feature>
<comment type="function">
    <text evidence="14">Bifunctional enzyme that catalyzes the formation of 4-diphosphocytidyl-2-C-methyl-D-erythritol from CTP and 2-C-methyl-D-erythritol 4-phosphate (MEP) (IspD), and catalyzes the conversion of 4-diphosphocytidyl-2-C-methyl-D-erythritol 2-phosphate (CDP-ME2P) to 2-C-methyl-D-erythritol 2,4-cyclodiphosphate (ME-CPP) with a corresponding release of cytidine 5-monophosphate (CMP) (IspF).</text>
</comment>
<accession>A0ABS3F8X5</accession>
<dbReference type="EC" id="4.6.1.12" evidence="14"/>
<feature type="binding site" evidence="14">
    <location>
        <begin position="233"/>
        <end position="235"/>
    </location>
    <ligand>
        <name>4-CDP-2-C-methyl-D-erythritol 2-phosphate</name>
        <dbReference type="ChEBI" id="CHEBI:57919"/>
    </ligand>
</feature>
<comment type="similarity">
    <text evidence="6">Belongs to the IspF family.</text>
</comment>
<keyword evidence="9 14" id="KW-0548">Nucleotidyltransferase</keyword>
<comment type="pathway">
    <text evidence="4 14">Isoprenoid biosynthesis; isopentenyl diphosphate biosynthesis via DXP pathway; isopentenyl diphosphate from 1-deoxy-D-xylulose 5-phosphate: step 4/6.</text>
</comment>
<organism evidence="16 17">
    <name type="scientific">Sneathiella sedimenti</name>
    <dbReference type="NCBI Taxonomy" id="2816034"/>
    <lineage>
        <taxon>Bacteria</taxon>
        <taxon>Pseudomonadati</taxon>
        <taxon>Pseudomonadota</taxon>
        <taxon>Alphaproteobacteria</taxon>
        <taxon>Sneathiellales</taxon>
        <taxon>Sneathiellaceae</taxon>
        <taxon>Sneathiella</taxon>
    </lineage>
</organism>
<dbReference type="InterPro" id="IPR036571">
    <property type="entry name" value="MECDP_synthase_sf"/>
</dbReference>
<evidence type="ECO:0000256" key="14">
    <source>
        <dbReference type="HAMAP-Rule" id="MF_01520"/>
    </source>
</evidence>
<feature type="binding site" evidence="14">
    <location>
        <position position="233"/>
    </location>
    <ligand>
        <name>a divalent metal cation</name>
        <dbReference type="ChEBI" id="CHEBI:60240"/>
    </ligand>
</feature>
<evidence type="ECO:0000256" key="11">
    <source>
        <dbReference type="ARBA" id="ARBA00023229"/>
    </source>
</evidence>
<evidence type="ECO:0000256" key="5">
    <source>
        <dbReference type="ARBA" id="ARBA00004787"/>
    </source>
</evidence>
<evidence type="ECO:0000256" key="1">
    <source>
        <dbReference type="ARBA" id="ARBA00000200"/>
    </source>
</evidence>
<dbReference type="Pfam" id="PF01128">
    <property type="entry name" value="IspD"/>
    <property type="match status" value="1"/>
</dbReference>
<dbReference type="HAMAP" id="MF_00108">
    <property type="entry name" value="IspD"/>
    <property type="match status" value="1"/>
</dbReference>
<dbReference type="PROSITE" id="PS01295">
    <property type="entry name" value="ISPD"/>
    <property type="match status" value="1"/>
</dbReference>
<comment type="similarity">
    <text evidence="14">In the N-terminal section; belongs to the IspD/TarI cytidylyltransferase family. IspD subfamily.</text>
</comment>
<evidence type="ECO:0000313" key="16">
    <source>
        <dbReference type="EMBL" id="MBO0334964.1"/>
    </source>
</evidence>
<protein>
    <recommendedName>
        <fullName evidence="14">Bifunctional enzyme IspD/IspF</fullName>
    </recommendedName>
    <domain>
        <recommendedName>
            <fullName evidence="14">2-C-methyl-D-erythritol 4-phosphate cytidylyltransferase</fullName>
            <ecNumber evidence="14">2.7.7.60</ecNumber>
        </recommendedName>
        <alternativeName>
            <fullName evidence="14">4-diphosphocytidyl-2C-methyl-D-erythritol synthase</fullName>
        </alternativeName>
        <alternativeName>
            <fullName evidence="14">MEP cytidylyltransferase</fullName>
            <shortName evidence="14">MCT</shortName>
        </alternativeName>
    </domain>
    <domain>
        <recommendedName>
            <fullName evidence="14">2-C-methyl-D-erythritol 2,4-cyclodiphosphate synthase</fullName>
            <shortName evidence="14">MECDP-synthase</shortName>
            <shortName evidence="14">MECPP-synthase</shortName>
            <shortName evidence="14">MECPS</shortName>
            <ecNumber evidence="14">4.6.1.12</ecNumber>
        </recommendedName>
    </domain>
</protein>
<feature type="binding site" evidence="14">
    <location>
        <position position="235"/>
    </location>
    <ligand>
        <name>a divalent metal cation</name>
        <dbReference type="ChEBI" id="CHEBI:60240"/>
    </ligand>
</feature>
<dbReference type="InterPro" id="IPR003526">
    <property type="entry name" value="MECDP_synthase"/>
</dbReference>
<comment type="caution">
    <text evidence="14">Lacks conserved residue(s) required for the propagation of feature annotation.</text>
</comment>
<dbReference type="PANTHER" id="PTHR43181">
    <property type="entry name" value="2-C-METHYL-D-ERYTHRITOL 2,4-CYCLODIPHOSPHATE SYNTHASE, CHLOROPLASTIC"/>
    <property type="match status" value="1"/>
</dbReference>
<dbReference type="Proteomes" id="UP000664761">
    <property type="component" value="Unassembled WGS sequence"/>
</dbReference>
<dbReference type="Gene3D" id="3.30.1330.50">
    <property type="entry name" value="2-C-methyl-D-erythritol 2,4-cyclodiphosphate synthase"/>
    <property type="match status" value="1"/>
</dbReference>
<keyword evidence="11 14" id="KW-0414">Isoprene biosynthesis</keyword>
<dbReference type="InterPro" id="IPR026596">
    <property type="entry name" value="IspD/F"/>
</dbReference>
<dbReference type="SUPFAM" id="SSF53448">
    <property type="entry name" value="Nucleotide-diphospho-sugar transferases"/>
    <property type="match status" value="1"/>
</dbReference>
<dbReference type="PROSITE" id="PS01350">
    <property type="entry name" value="ISPF"/>
    <property type="match status" value="1"/>
</dbReference>
<feature type="site" description="Transition state stabilizer" evidence="14">
    <location>
        <position position="259"/>
    </location>
</feature>
<feature type="region of interest" description="2-C-methyl-D-erythritol 2,4-cyclodiphosphate synthase" evidence="14">
    <location>
        <begin position="227"/>
        <end position="383"/>
    </location>
</feature>
<feature type="binding site" evidence="14">
    <location>
        <begin position="281"/>
        <end position="283"/>
    </location>
    <ligand>
        <name>4-CDP-2-C-methyl-D-erythritol 2-phosphate</name>
        <dbReference type="ChEBI" id="CHEBI:57919"/>
    </ligand>
</feature>
<evidence type="ECO:0000313" key="17">
    <source>
        <dbReference type="Proteomes" id="UP000664761"/>
    </source>
</evidence>
<dbReference type="InterPro" id="IPR029044">
    <property type="entry name" value="Nucleotide-diphossugar_trans"/>
</dbReference>
<keyword evidence="10 14" id="KW-0479">Metal-binding</keyword>
<evidence type="ECO:0000259" key="15">
    <source>
        <dbReference type="Pfam" id="PF02542"/>
    </source>
</evidence>
<feature type="binding site" evidence="14">
    <location>
        <position position="367"/>
    </location>
    <ligand>
        <name>4-CDP-2-C-methyl-D-erythritol 2-phosphate</name>
        <dbReference type="ChEBI" id="CHEBI:57919"/>
    </ligand>
</feature>
<evidence type="ECO:0000256" key="12">
    <source>
        <dbReference type="ARBA" id="ARBA00023239"/>
    </source>
</evidence>
<dbReference type="Gene3D" id="3.90.550.10">
    <property type="entry name" value="Spore Coat Polysaccharide Biosynthesis Protein SpsA, Chain A"/>
    <property type="match status" value="1"/>
</dbReference>
<dbReference type="CDD" id="cd02516">
    <property type="entry name" value="CDP-ME_synthetase"/>
    <property type="match status" value="1"/>
</dbReference>
<keyword evidence="17" id="KW-1185">Reference proteome</keyword>
<dbReference type="Pfam" id="PF02542">
    <property type="entry name" value="YgbB"/>
    <property type="match status" value="1"/>
</dbReference>
<dbReference type="GO" id="GO:0050518">
    <property type="term" value="F:2-C-methyl-D-erythritol 4-phosphate cytidylyltransferase activity"/>
    <property type="evidence" value="ECO:0007669"/>
    <property type="project" value="UniProtKB-EC"/>
</dbReference>
<comment type="caution">
    <text evidence="16">The sequence shown here is derived from an EMBL/GenBank/DDBJ whole genome shotgun (WGS) entry which is preliminary data.</text>
</comment>
<feature type="site" description="Transition state stabilizer" evidence="14">
    <location>
        <position position="15"/>
    </location>
</feature>
<sequence length="383" mass="40763">MTSIALIVAAGKGIRTGLDTPKQYIEIAGKSVLRRSIEAFLAHPGIDNVCVVIGEKGSPHYNDAVSGLDLLPPVIGGATRQESVRNGLESLIDLAPEFVLIHDAARPFVSEALISRCLEKLATSDAVLPCLPMTDSLKSFDGERITGALNRDKIVAAQTPQCFAFNPILAAHRAFAGENMTDDTALADRAGIEVAMVTGETENFKITTVDDIDRARAMITRNLTDVRTGFGFDVHAFETGESVWLGGVNIPHDKGLKGHSDADVALHALTDALLGSIGAGDIGTHFPPSDAQWRGAASDRFLRHAGDLISDKGGQINHVDLTIICEAPRIGPHRAAMQERIADILGLEKERVSIKGTTTEKLGFTGRSEGIAAQAIATVRLPE</sequence>
<feature type="site" description="Positions MEP for the nucleophilic attack" evidence="14">
    <location>
        <position position="151"/>
    </location>
</feature>
<feature type="site" description="Transition state stabilizer" evidence="14">
    <location>
        <position position="358"/>
    </location>
</feature>
<dbReference type="InterPro" id="IPR018294">
    <property type="entry name" value="ISPD_synthase_CS"/>
</dbReference>
<evidence type="ECO:0000256" key="3">
    <source>
        <dbReference type="ARBA" id="ARBA00001968"/>
    </source>
</evidence>
<dbReference type="NCBIfam" id="TIGR00453">
    <property type="entry name" value="ispD"/>
    <property type="match status" value="1"/>
</dbReference>
<dbReference type="HAMAP" id="MF_00107">
    <property type="entry name" value="IspF"/>
    <property type="match status" value="1"/>
</dbReference>
<dbReference type="InterPro" id="IPR020555">
    <property type="entry name" value="MECDP_synthase_CS"/>
</dbReference>
<evidence type="ECO:0000256" key="2">
    <source>
        <dbReference type="ARBA" id="ARBA00001282"/>
    </source>
</evidence>
<dbReference type="HAMAP" id="MF_01520">
    <property type="entry name" value="IspDF"/>
    <property type="match status" value="1"/>
</dbReference>
<evidence type="ECO:0000256" key="10">
    <source>
        <dbReference type="ARBA" id="ARBA00022723"/>
    </source>
</evidence>
<comment type="pathway">
    <text evidence="5 14">Isoprenoid biosynthesis; isopentenyl diphosphate biosynthesis via DXP pathway; isopentenyl diphosphate from 1-deoxy-D-xylulose 5-phosphate: step 2/6.</text>
</comment>
<evidence type="ECO:0000256" key="13">
    <source>
        <dbReference type="ARBA" id="ARBA00023268"/>
    </source>
</evidence>
<comment type="similarity">
    <text evidence="14">In the C-terminal section; belongs to the IspF family.</text>
</comment>
<dbReference type="CDD" id="cd00554">
    <property type="entry name" value="MECDP_synthase"/>
    <property type="match status" value="1"/>
</dbReference>
<dbReference type="EMBL" id="JAFLNC010000005">
    <property type="protein sequence ID" value="MBO0334964.1"/>
    <property type="molecule type" value="Genomic_DNA"/>
</dbReference>
<comment type="catalytic activity">
    <reaction evidence="2 14">
        <text>2-C-methyl-D-erythritol 4-phosphate + CTP + H(+) = 4-CDP-2-C-methyl-D-erythritol + diphosphate</text>
        <dbReference type="Rhea" id="RHEA:13429"/>
        <dbReference type="ChEBI" id="CHEBI:15378"/>
        <dbReference type="ChEBI" id="CHEBI:33019"/>
        <dbReference type="ChEBI" id="CHEBI:37563"/>
        <dbReference type="ChEBI" id="CHEBI:57823"/>
        <dbReference type="ChEBI" id="CHEBI:58262"/>
        <dbReference type="EC" id="2.7.7.60"/>
    </reaction>
</comment>
<keyword evidence="8 14" id="KW-0808">Transferase</keyword>
<keyword evidence="12 14" id="KW-0456">Lyase</keyword>
<evidence type="ECO:0000256" key="9">
    <source>
        <dbReference type="ARBA" id="ARBA00022695"/>
    </source>
</evidence>
<feature type="region of interest" description="2-C-methyl-D-erythritol 4-phosphate cytidylyltransferase" evidence="14">
    <location>
        <begin position="1"/>
        <end position="226"/>
    </location>
</feature>
<dbReference type="InterPro" id="IPR034683">
    <property type="entry name" value="IspD/TarI"/>
</dbReference>
<proteinExistence type="inferred from homology"/>
<feature type="binding site" evidence="14">
    <location>
        <begin position="259"/>
        <end position="260"/>
    </location>
    <ligand>
        <name>4-CDP-2-C-methyl-D-erythritol 2-phosphate</name>
        <dbReference type="ChEBI" id="CHEBI:57919"/>
    </ligand>
</feature>
<evidence type="ECO:0000256" key="8">
    <source>
        <dbReference type="ARBA" id="ARBA00022679"/>
    </source>
</evidence>
<dbReference type="RefSeq" id="WP_207047280.1">
    <property type="nucleotide sequence ID" value="NZ_JAFLNC010000005.1"/>
</dbReference>
<evidence type="ECO:0000256" key="6">
    <source>
        <dbReference type="ARBA" id="ARBA00008480"/>
    </source>
</evidence>
<name>A0ABS3F8X5_9PROT</name>
<feature type="site" description="Transition state stabilizer" evidence="14">
    <location>
        <position position="22"/>
    </location>
</feature>
<evidence type="ECO:0000256" key="7">
    <source>
        <dbReference type="ARBA" id="ARBA00009789"/>
    </source>
</evidence>
<reference evidence="16 17" key="1">
    <citation type="submission" date="2021-03" db="EMBL/GenBank/DDBJ databases">
        <title>Sneathiella sp. CAU 1612 isolated from Kang Won-do.</title>
        <authorList>
            <person name="Kim W."/>
        </authorList>
    </citation>
    <scope>NUCLEOTIDE SEQUENCE [LARGE SCALE GENOMIC DNA]</scope>
    <source>
        <strain evidence="16 17">CAU 1612</strain>
    </source>
</reference>
<dbReference type="PANTHER" id="PTHR43181:SF1">
    <property type="entry name" value="2-C-METHYL-D-ERYTHRITOL 2,4-CYCLODIPHOSPHATE SYNTHASE, CHLOROPLASTIC"/>
    <property type="match status" value="1"/>
</dbReference>
<evidence type="ECO:0000256" key="4">
    <source>
        <dbReference type="ARBA" id="ARBA00004709"/>
    </source>
</evidence>
<dbReference type="GO" id="GO:0008685">
    <property type="term" value="F:2-C-methyl-D-erythritol 2,4-cyclodiphosphate synthase activity"/>
    <property type="evidence" value="ECO:0007669"/>
    <property type="project" value="UniProtKB-EC"/>
</dbReference>
<comment type="similarity">
    <text evidence="7">Belongs to the IspD/TarI cytidylyltransferase family. IspD subfamily.</text>
</comment>
<dbReference type="NCBIfam" id="NF006899">
    <property type="entry name" value="PRK09382.1"/>
    <property type="match status" value="1"/>
</dbReference>